<dbReference type="Gene3D" id="3.40.50.10190">
    <property type="entry name" value="BRCT domain"/>
    <property type="match status" value="2"/>
</dbReference>
<dbReference type="Pfam" id="PF16589">
    <property type="entry name" value="BRCT_2"/>
    <property type="match status" value="1"/>
</dbReference>
<gene>
    <name evidence="8" type="ORF">g.32082</name>
</gene>
<reference evidence="8" key="1">
    <citation type="submission" date="2015-11" db="EMBL/GenBank/DDBJ databases">
        <title>De novo transcriptome assembly of four potential Pierce s Disease insect vectors from Arizona vineyards.</title>
        <authorList>
            <person name="Tassone E.E."/>
        </authorList>
    </citation>
    <scope>NUCLEOTIDE SEQUENCE</scope>
</reference>
<evidence type="ECO:0000256" key="1">
    <source>
        <dbReference type="ARBA" id="ARBA00004123"/>
    </source>
</evidence>
<keyword evidence="2" id="KW-0227">DNA damage</keyword>
<dbReference type="GO" id="GO:0006974">
    <property type="term" value="P:DNA damage response"/>
    <property type="evidence" value="ECO:0007669"/>
    <property type="project" value="UniProtKB-KW"/>
</dbReference>
<organism evidence="8">
    <name type="scientific">Graphocephala atropunctata</name>
    <dbReference type="NCBI Taxonomy" id="36148"/>
    <lineage>
        <taxon>Eukaryota</taxon>
        <taxon>Metazoa</taxon>
        <taxon>Ecdysozoa</taxon>
        <taxon>Arthropoda</taxon>
        <taxon>Hexapoda</taxon>
        <taxon>Insecta</taxon>
        <taxon>Pterygota</taxon>
        <taxon>Neoptera</taxon>
        <taxon>Paraneoptera</taxon>
        <taxon>Hemiptera</taxon>
        <taxon>Auchenorrhyncha</taxon>
        <taxon>Membracoidea</taxon>
        <taxon>Cicadellidae</taxon>
        <taxon>Cicadellinae</taxon>
        <taxon>Cicadellini</taxon>
        <taxon>Graphocephala</taxon>
    </lineage>
</organism>
<dbReference type="Pfam" id="PF16770">
    <property type="entry name" value="RTT107_BRCT_5"/>
    <property type="match status" value="1"/>
</dbReference>
<feature type="region of interest" description="Disordered" evidence="6">
    <location>
        <begin position="1"/>
        <end position="211"/>
    </location>
</feature>
<name>A0A1B6MP00_9HEMI</name>
<evidence type="ECO:0000256" key="5">
    <source>
        <dbReference type="ARBA" id="ARBA00030146"/>
    </source>
</evidence>
<keyword evidence="3" id="KW-0539">Nucleus</keyword>
<feature type="compositionally biased region" description="Low complexity" evidence="6">
    <location>
        <begin position="182"/>
        <end position="204"/>
    </location>
</feature>
<dbReference type="PANTHER" id="PTHR23196">
    <property type="entry name" value="PAX TRANSCRIPTION ACTIVATION DOMAIN INTERACTING PROTEIN"/>
    <property type="match status" value="1"/>
</dbReference>
<feature type="non-terminal residue" evidence="8">
    <location>
        <position position="1"/>
    </location>
</feature>
<dbReference type="PROSITE" id="PS50172">
    <property type="entry name" value="BRCT"/>
    <property type="match status" value="1"/>
</dbReference>
<dbReference type="InterPro" id="IPR036420">
    <property type="entry name" value="BRCT_dom_sf"/>
</dbReference>
<feature type="compositionally biased region" description="Low complexity" evidence="6">
    <location>
        <begin position="1"/>
        <end position="13"/>
    </location>
</feature>
<dbReference type="CDD" id="cd18432">
    <property type="entry name" value="BRCT_PAXIP1_rpt6_like"/>
    <property type="match status" value="1"/>
</dbReference>
<feature type="compositionally biased region" description="Basic and acidic residues" evidence="6">
    <location>
        <begin position="20"/>
        <end position="34"/>
    </location>
</feature>
<evidence type="ECO:0000256" key="3">
    <source>
        <dbReference type="ARBA" id="ARBA00023242"/>
    </source>
</evidence>
<evidence type="ECO:0000256" key="2">
    <source>
        <dbReference type="ARBA" id="ARBA00022763"/>
    </source>
</evidence>
<dbReference type="InterPro" id="IPR051579">
    <property type="entry name" value="DDR_Transcriptional_Reg"/>
</dbReference>
<dbReference type="GO" id="GO:0005634">
    <property type="term" value="C:nucleus"/>
    <property type="evidence" value="ECO:0007669"/>
    <property type="project" value="UniProtKB-SubCell"/>
</dbReference>
<dbReference type="PANTHER" id="PTHR23196:SF1">
    <property type="entry name" value="PAX-INTERACTING PROTEIN 1"/>
    <property type="match status" value="1"/>
</dbReference>
<accession>A0A1B6MP00</accession>
<evidence type="ECO:0000259" key="7">
    <source>
        <dbReference type="PROSITE" id="PS50172"/>
    </source>
</evidence>
<dbReference type="SUPFAM" id="SSF52113">
    <property type="entry name" value="BRCT domain"/>
    <property type="match status" value="2"/>
</dbReference>
<dbReference type="InterPro" id="IPR001357">
    <property type="entry name" value="BRCT_dom"/>
</dbReference>
<feature type="compositionally biased region" description="Low complexity" evidence="6">
    <location>
        <begin position="41"/>
        <end position="55"/>
    </location>
</feature>
<feature type="compositionally biased region" description="Basic and acidic residues" evidence="6">
    <location>
        <begin position="155"/>
        <end position="167"/>
    </location>
</feature>
<feature type="domain" description="BRCT" evidence="7">
    <location>
        <begin position="213"/>
        <end position="277"/>
    </location>
</feature>
<evidence type="ECO:0000313" key="8">
    <source>
        <dbReference type="EMBL" id="JAT37664.1"/>
    </source>
</evidence>
<feature type="compositionally biased region" description="Basic and acidic residues" evidence="6">
    <location>
        <begin position="107"/>
        <end position="119"/>
    </location>
</feature>
<protein>
    <recommendedName>
        <fullName evidence="4">PAX-interacting protein 1</fullName>
    </recommendedName>
    <alternativeName>
        <fullName evidence="5">PAX transactivation activation domain-interacting protein</fullName>
    </alternativeName>
</protein>
<dbReference type="AlphaFoldDB" id="A0A1B6MP00"/>
<evidence type="ECO:0000256" key="4">
    <source>
        <dbReference type="ARBA" id="ARBA00023858"/>
    </source>
</evidence>
<sequence>NSDSSASDKTSTSNRQKRKAVFEIKETNISEKRTKTAPLQSSSSNESLKSDPSSSTSHGNSVPRRQRRGVSVRNNSTTPEEESNKNIMTTPQKNDNTMKSDSFISGKNEKNKTTVEKKKGVPGSLVNLNSEEKTKAINNSPFAIPSTTTISKKTKPSETKKSPDVARSRSRSRKTSDQQGNSRSSSRSESVSSETSVSIRSVSESPRRSVKRGERVLFTGLSNETYEANINKLGGSVVDSPDRCTVLVTDKVRRTVKFLCVLGQGKPIVDPEWIIQSRRCTCFEDPMNHLLSDREAESKFSFDLRQTINEASKQPLLAGYKIYTTSSVKPPPDDIKSIVESCGGEFLSKTPSKWPEQTIVISHPADKPLWKKLKVKGSTPPIVAAEMLLSGVLQHRIDIESHKIS</sequence>
<dbReference type="EMBL" id="GEBQ01002313">
    <property type="protein sequence ID" value="JAT37664.1"/>
    <property type="molecule type" value="Transcribed_RNA"/>
</dbReference>
<proteinExistence type="predicted"/>
<dbReference type="SMART" id="SM00292">
    <property type="entry name" value="BRCT"/>
    <property type="match status" value="2"/>
</dbReference>
<evidence type="ECO:0000256" key="6">
    <source>
        <dbReference type="SAM" id="MobiDB-lite"/>
    </source>
</evidence>
<comment type="subcellular location">
    <subcellularLocation>
        <location evidence="1">Nucleus</location>
    </subcellularLocation>
</comment>
<feature type="compositionally biased region" description="Polar residues" evidence="6">
    <location>
        <begin position="85"/>
        <end position="105"/>
    </location>
</feature>
<dbReference type="CDD" id="cd17744">
    <property type="entry name" value="BRCT_MDC1_rpt1"/>
    <property type="match status" value="1"/>
</dbReference>